<dbReference type="InterPro" id="IPR033254">
    <property type="entry name" value="Plant_FLA"/>
</dbReference>
<evidence type="ECO:0000256" key="7">
    <source>
        <dbReference type="ARBA" id="ARBA00023136"/>
    </source>
</evidence>
<keyword evidence="3" id="KW-1003">Cell membrane</keyword>
<keyword evidence="9" id="KW-0449">Lipoprotein</keyword>
<evidence type="ECO:0000313" key="14">
    <source>
        <dbReference type="EMBL" id="GMN39812.1"/>
    </source>
</evidence>
<accession>A0AA87ZT82</accession>
<feature type="region of interest" description="Disordered" evidence="11">
    <location>
        <begin position="185"/>
        <end position="274"/>
    </location>
</feature>
<comment type="caution">
    <text evidence="14">The sequence shown here is derived from an EMBL/GenBank/DDBJ whole genome shotgun (WGS) entry which is preliminary data.</text>
</comment>
<evidence type="ECO:0000256" key="5">
    <source>
        <dbReference type="ARBA" id="ARBA00022729"/>
    </source>
</evidence>
<keyword evidence="8" id="KW-0325">Glycoprotein</keyword>
<sequence>MTLMIKPLSPILLLLVATLLLLSASTATASAAFNITRLLGQHPEFGAFNDYLTQTNVSDLINHRQTITVLALDNRTVAALAGKPLVVVKDILCSHVVLDFLGIPKLRGIILEKRTAVFATLLQATGRAAGRQGFVTVSAAKDDGVIAFASAVDGSPLTVKLVGSVAVKPYNISVLHVSTLLVPPGVDPNPSPPPPPAPAAEEDSPAEAPAPTSDEEVADAPVADSPEAYAPVADGPEANGMSPSETSASSPAEMEVSDTGVDVEISESEKSGASKIQMGSVVSVGVMIRLLSFLVTL</sequence>
<keyword evidence="6" id="KW-0654">Proteoglycan</keyword>
<dbReference type="Proteomes" id="UP001187192">
    <property type="component" value="Unassembled WGS sequence"/>
</dbReference>
<evidence type="ECO:0000256" key="9">
    <source>
        <dbReference type="ARBA" id="ARBA00023288"/>
    </source>
</evidence>
<gene>
    <name evidence="14" type="ORF">TIFTF001_009051</name>
</gene>
<proteinExistence type="inferred from homology"/>
<dbReference type="EMBL" id="BTGU01000010">
    <property type="protein sequence ID" value="GMN39812.1"/>
    <property type="molecule type" value="Genomic_DNA"/>
</dbReference>
<dbReference type="FunFam" id="2.30.180.10:FF:000015">
    <property type="entry name" value="Fasciclin-like arabinogalactan protein 3"/>
    <property type="match status" value="1"/>
</dbReference>
<organism evidence="14 15">
    <name type="scientific">Ficus carica</name>
    <name type="common">Common fig</name>
    <dbReference type="NCBI Taxonomy" id="3494"/>
    <lineage>
        <taxon>Eukaryota</taxon>
        <taxon>Viridiplantae</taxon>
        <taxon>Streptophyta</taxon>
        <taxon>Embryophyta</taxon>
        <taxon>Tracheophyta</taxon>
        <taxon>Spermatophyta</taxon>
        <taxon>Magnoliopsida</taxon>
        <taxon>eudicotyledons</taxon>
        <taxon>Gunneridae</taxon>
        <taxon>Pentapetalae</taxon>
        <taxon>rosids</taxon>
        <taxon>fabids</taxon>
        <taxon>Rosales</taxon>
        <taxon>Moraceae</taxon>
        <taxon>Ficeae</taxon>
        <taxon>Ficus</taxon>
    </lineage>
</organism>
<evidence type="ECO:0000256" key="11">
    <source>
        <dbReference type="SAM" id="MobiDB-lite"/>
    </source>
</evidence>
<keyword evidence="5 12" id="KW-0732">Signal</keyword>
<comment type="subcellular location">
    <subcellularLocation>
        <location evidence="1">Cell membrane</location>
        <topology evidence="1">Lipid-anchor</topology>
        <topology evidence="1">GPI-anchor</topology>
    </subcellularLocation>
</comment>
<feature type="compositionally biased region" description="Low complexity" evidence="11">
    <location>
        <begin position="241"/>
        <end position="254"/>
    </location>
</feature>
<dbReference type="GO" id="GO:0098552">
    <property type="term" value="C:side of membrane"/>
    <property type="evidence" value="ECO:0007669"/>
    <property type="project" value="UniProtKB-KW"/>
</dbReference>
<dbReference type="PROSITE" id="PS50213">
    <property type="entry name" value="FAS1"/>
    <property type="match status" value="1"/>
</dbReference>
<comment type="similarity">
    <text evidence="2">Belongs to the fasciclin-like AGP family.</text>
</comment>
<protein>
    <recommendedName>
        <fullName evidence="13">FAS1 domain-containing protein</fullName>
    </recommendedName>
</protein>
<evidence type="ECO:0000256" key="8">
    <source>
        <dbReference type="ARBA" id="ARBA00023180"/>
    </source>
</evidence>
<evidence type="ECO:0000256" key="4">
    <source>
        <dbReference type="ARBA" id="ARBA00022622"/>
    </source>
</evidence>
<dbReference type="InterPro" id="IPR000782">
    <property type="entry name" value="FAS1_domain"/>
</dbReference>
<keyword evidence="15" id="KW-1185">Reference proteome</keyword>
<evidence type="ECO:0000256" key="1">
    <source>
        <dbReference type="ARBA" id="ARBA00004609"/>
    </source>
</evidence>
<feature type="compositionally biased region" description="Pro residues" evidence="11">
    <location>
        <begin position="185"/>
        <end position="198"/>
    </location>
</feature>
<evidence type="ECO:0000256" key="2">
    <source>
        <dbReference type="ARBA" id="ARBA00007843"/>
    </source>
</evidence>
<reference evidence="14" key="1">
    <citation type="submission" date="2023-07" db="EMBL/GenBank/DDBJ databases">
        <title>draft genome sequence of fig (Ficus carica).</title>
        <authorList>
            <person name="Takahashi T."/>
            <person name="Nishimura K."/>
        </authorList>
    </citation>
    <scope>NUCLEOTIDE SEQUENCE</scope>
</reference>
<comment type="function">
    <text evidence="10">May be a cell surface adhesion protein.</text>
</comment>
<dbReference type="PANTHER" id="PTHR32382">
    <property type="entry name" value="FASCICLIN-LIKE ARABINOGALACTAN PROTEIN"/>
    <property type="match status" value="1"/>
</dbReference>
<dbReference type="SUPFAM" id="SSF82153">
    <property type="entry name" value="FAS1 domain"/>
    <property type="match status" value="1"/>
</dbReference>
<evidence type="ECO:0000256" key="10">
    <source>
        <dbReference type="ARBA" id="ARBA00024686"/>
    </source>
</evidence>
<dbReference type="GO" id="GO:0005886">
    <property type="term" value="C:plasma membrane"/>
    <property type="evidence" value="ECO:0007669"/>
    <property type="project" value="UniProtKB-SubCell"/>
</dbReference>
<dbReference type="PANTHER" id="PTHR32382:SF6">
    <property type="entry name" value="FASCICLIN-LIKE ARABINOGALACTAN PROTEIN 14"/>
    <property type="match status" value="1"/>
</dbReference>
<dbReference type="AlphaFoldDB" id="A0AA87ZT82"/>
<evidence type="ECO:0000259" key="13">
    <source>
        <dbReference type="PROSITE" id="PS50213"/>
    </source>
</evidence>
<dbReference type="InterPro" id="IPR036378">
    <property type="entry name" value="FAS1_dom_sf"/>
</dbReference>
<feature type="signal peptide" evidence="12">
    <location>
        <begin position="1"/>
        <end position="31"/>
    </location>
</feature>
<name>A0AA87ZT82_FICCA</name>
<feature type="domain" description="FAS1" evidence="13">
    <location>
        <begin position="32"/>
        <end position="153"/>
    </location>
</feature>
<evidence type="ECO:0000313" key="15">
    <source>
        <dbReference type="Proteomes" id="UP001187192"/>
    </source>
</evidence>
<evidence type="ECO:0000256" key="12">
    <source>
        <dbReference type="SAM" id="SignalP"/>
    </source>
</evidence>
<keyword evidence="4" id="KW-0336">GPI-anchor</keyword>
<keyword evidence="7" id="KW-0472">Membrane</keyword>
<evidence type="ECO:0000256" key="3">
    <source>
        <dbReference type="ARBA" id="ARBA00022475"/>
    </source>
</evidence>
<evidence type="ECO:0000256" key="6">
    <source>
        <dbReference type="ARBA" id="ARBA00022974"/>
    </source>
</evidence>
<feature type="chain" id="PRO_5041662553" description="FAS1 domain-containing protein" evidence="12">
    <location>
        <begin position="32"/>
        <end position="297"/>
    </location>
</feature>